<gene>
    <name evidence="9" type="ORF">GH754_02875</name>
</gene>
<reference evidence="9 10" key="1">
    <citation type="submission" date="2019-11" db="EMBL/GenBank/DDBJ databases">
        <authorList>
            <person name="Li J."/>
        </authorList>
    </citation>
    <scope>NUCLEOTIDE SEQUENCE [LARGE SCALE GENOMIC DNA]</scope>
    <source>
        <strain evidence="9 10">J4</strain>
    </source>
</reference>
<evidence type="ECO:0000313" key="9">
    <source>
        <dbReference type="EMBL" id="MRG85267.1"/>
    </source>
</evidence>
<keyword evidence="6 8" id="KW-1133">Transmembrane helix</keyword>
<dbReference type="Pfam" id="PF03845">
    <property type="entry name" value="Spore_permease"/>
    <property type="match status" value="1"/>
</dbReference>
<organism evidence="9 10">
    <name type="scientific">Salinibacillus xinjiangensis</name>
    <dbReference type="NCBI Taxonomy" id="1229268"/>
    <lineage>
        <taxon>Bacteria</taxon>
        <taxon>Bacillati</taxon>
        <taxon>Bacillota</taxon>
        <taxon>Bacilli</taxon>
        <taxon>Bacillales</taxon>
        <taxon>Bacillaceae</taxon>
        <taxon>Salinibacillus</taxon>
    </lineage>
</organism>
<feature type="transmembrane region" description="Helical" evidence="8">
    <location>
        <begin position="12"/>
        <end position="36"/>
    </location>
</feature>
<dbReference type="EMBL" id="WJNH01000002">
    <property type="protein sequence ID" value="MRG85267.1"/>
    <property type="molecule type" value="Genomic_DNA"/>
</dbReference>
<proteinExistence type="inferred from homology"/>
<feature type="transmembrane region" description="Helical" evidence="8">
    <location>
        <begin position="225"/>
        <end position="247"/>
    </location>
</feature>
<name>A0A6G1X2P7_9BACI</name>
<evidence type="ECO:0000256" key="3">
    <source>
        <dbReference type="ARBA" id="ARBA00022448"/>
    </source>
</evidence>
<evidence type="ECO:0000256" key="2">
    <source>
        <dbReference type="ARBA" id="ARBA00007998"/>
    </source>
</evidence>
<keyword evidence="10" id="KW-1185">Reference proteome</keyword>
<dbReference type="AlphaFoldDB" id="A0A6G1X2P7"/>
<accession>A0A6G1X2P7</accession>
<dbReference type="RefSeq" id="WP_153727231.1">
    <property type="nucleotide sequence ID" value="NZ_WJNH01000002.1"/>
</dbReference>
<dbReference type="GO" id="GO:0009847">
    <property type="term" value="P:spore germination"/>
    <property type="evidence" value="ECO:0007669"/>
    <property type="project" value="InterPro"/>
</dbReference>
<dbReference type="GO" id="GO:0016020">
    <property type="term" value="C:membrane"/>
    <property type="evidence" value="ECO:0007669"/>
    <property type="project" value="UniProtKB-SubCell"/>
</dbReference>
<evidence type="ECO:0000313" key="10">
    <source>
        <dbReference type="Proteomes" id="UP000480185"/>
    </source>
</evidence>
<sequence>MYKKGLVKAMKISQVQLFVLMVTFELGSAIVVGVGTDAKQDAWMAIFLGMFIGIFIFLLYGYMYKKFPETPLSVYLEKVVGKFLGKTLGFIYLSYFFYISSRVLRDFGELITTGLLQDTPIMVVNSLMMIVIVYGCFKGLEVIARTGEILFYILGLFTFILYVLIFISVDLKPENLQPTLENGLAPVLSTVFPETITIPFGELIVFTMLLPYVKKQKGTLKTGILAILFSGLVLSLTMTINIMTLGVDQLNRTLFPLLDTIEKVSIGGFLERIDPIAVVIMVIGGFFKIIIFFYAGLLGIRYTVTSNYQKPIIIIAAISVVFLSKVIAGNWLKHIQIGLEVVPTYIHIPLQVIIPGILALLTIIMKRKWSKNKGEA</sequence>
<evidence type="ECO:0000256" key="6">
    <source>
        <dbReference type="ARBA" id="ARBA00022989"/>
    </source>
</evidence>
<feature type="transmembrane region" description="Helical" evidence="8">
    <location>
        <begin position="344"/>
        <end position="364"/>
    </location>
</feature>
<feature type="transmembrane region" description="Helical" evidence="8">
    <location>
        <begin position="191"/>
        <end position="213"/>
    </location>
</feature>
<evidence type="ECO:0000256" key="1">
    <source>
        <dbReference type="ARBA" id="ARBA00004141"/>
    </source>
</evidence>
<feature type="transmembrane region" description="Helical" evidence="8">
    <location>
        <begin position="120"/>
        <end position="137"/>
    </location>
</feature>
<keyword evidence="5 8" id="KW-0812">Transmembrane</keyword>
<comment type="caution">
    <text evidence="9">The sequence shown here is derived from an EMBL/GenBank/DDBJ whole genome shotgun (WGS) entry which is preliminary data.</text>
</comment>
<dbReference type="OrthoDB" id="1891864at2"/>
<evidence type="ECO:0000256" key="4">
    <source>
        <dbReference type="ARBA" id="ARBA00022544"/>
    </source>
</evidence>
<evidence type="ECO:0000256" key="8">
    <source>
        <dbReference type="SAM" id="Phobius"/>
    </source>
</evidence>
<dbReference type="PANTHER" id="PTHR34975:SF2">
    <property type="entry name" value="SPORE GERMINATION PROTEIN A2"/>
    <property type="match status" value="1"/>
</dbReference>
<feature type="transmembrane region" description="Helical" evidence="8">
    <location>
        <begin position="42"/>
        <end position="62"/>
    </location>
</feature>
<dbReference type="NCBIfam" id="TIGR00912">
    <property type="entry name" value="2A0309"/>
    <property type="match status" value="1"/>
</dbReference>
<feature type="transmembrane region" description="Helical" evidence="8">
    <location>
        <begin position="149"/>
        <end position="171"/>
    </location>
</feature>
<keyword evidence="7 8" id="KW-0472">Membrane</keyword>
<protein>
    <submittedName>
        <fullName evidence="9">GerAB/ArcD/ProY family transporter</fullName>
    </submittedName>
</protein>
<dbReference type="Proteomes" id="UP000480185">
    <property type="component" value="Unassembled WGS sequence"/>
</dbReference>
<feature type="transmembrane region" description="Helical" evidence="8">
    <location>
        <begin position="312"/>
        <end position="332"/>
    </location>
</feature>
<keyword evidence="3" id="KW-0813">Transport</keyword>
<comment type="subcellular location">
    <subcellularLocation>
        <location evidence="1">Membrane</location>
        <topology evidence="1">Multi-pass membrane protein</topology>
    </subcellularLocation>
</comment>
<dbReference type="PANTHER" id="PTHR34975">
    <property type="entry name" value="SPORE GERMINATION PROTEIN A2"/>
    <property type="match status" value="1"/>
</dbReference>
<feature type="transmembrane region" description="Helical" evidence="8">
    <location>
        <begin position="83"/>
        <end position="100"/>
    </location>
</feature>
<comment type="similarity">
    <text evidence="2">Belongs to the amino acid-polyamine-organocation (APC) superfamily. Spore germination protein (SGP) (TC 2.A.3.9) family.</text>
</comment>
<evidence type="ECO:0000256" key="5">
    <source>
        <dbReference type="ARBA" id="ARBA00022692"/>
    </source>
</evidence>
<dbReference type="InterPro" id="IPR004761">
    <property type="entry name" value="Spore_GerAB"/>
</dbReference>
<evidence type="ECO:0000256" key="7">
    <source>
        <dbReference type="ARBA" id="ARBA00023136"/>
    </source>
</evidence>
<feature type="transmembrane region" description="Helical" evidence="8">
    <location>
        <begin position="276"/>
        <end position="300"/>
    </location>
</feature>
<keyword evidence="4" id="KW-0309">Germination</keyword>